<dbReference type="Proteomes" id="UP000774617">
    <property type="component" value="Unassembled WGS sequence"/>
</dbReference>
<gene>
    <name evidence="2" type="ORF">B0J12DRAFT_592063</name>
</gene>
<dbReference type="Gene3D" id="3.50.50.60">
    <property type="entry name" value="FAD/NAD(P)-binding domain"/>
    <property type="match status" value="1"/>
</dbReference>
<dbReference type="SUPFAM" id="SSF51905">
    <property type="entry name" value="FAD/NAD(P)-binding domain"/>
    <property type="match status" value="1"/>
</dbReference>
<protein>
    <submittedName>
        <fullName evidence="2">Flavin-binding monooxygenase-like protein</fullName>
    </submittedName>
</protein>
<name>A0ABQ8GS07_9PEZI</name>
<dbReference type="PANTHER" id="PTHR42877">
    <property type="entry name" value="L-ORNITHINE N(5)-MONOOXYGENASE-RELATED"/>
    <property type="match status" value="1"/>
</dbReference>
<comment type="similarity">
    <text evidence="1">Belongs to the FAD-binding monooxygenase family.</text>
</comment>
<dbReference type="Pfam" id="PF13450">
    <property type="entry name" value="NAD_binding_8"/>
    <property type="match status" value="1"/>
</dbReference>
<evidence type="ECO:0000256" key="1">
    <source>
        <dbReference type="ARBA" id="ARBA00010139"/>
    </source>
</evidence>
<keyword evidence="3" id="KW-1185">Reference proteome</keyword>
<evidence type="ECO:0000313" key="3">
    <source>
        <dbReference type="Proteomes" id="UP000774617"/>
    </source>
</evidence>
<proteinExistence type="inferred from homology"/>
<dbReference type="InterPro" id="IPR036188">
    <property type="entry name" value="FAD/NAD-bd_sf"/>
</dbReference>
<evidence type="ECO:0000313" key="2">
    <source>
        <dbReference type="EMBL" id="KAH7062705.1"/>
    </source>
</evidence>
<comment type="caution">
    <text evidence="2">The sequence shown here is derived from an EMBL/GenBank/DDBJ whole genome shotgun (WGS) entry which is preliminary data.</text>
</comment>
<accession>A0ABQ8GS07</accession>
<dbReference type="PANTHER" id="PTHR42877:SF1">
    <property type="entry name" value="FAD-BINDING MONOOXYGENASE STCW"/>
    <property type="match status" value="1"/>
</dbReference>
<organism evidence="2 3">
    <name type="scientific">Macrophomina phaseolina</name>
    <dbReference type="NCBI Taxonomy" id="35725"/>
    <lineage>
        <taxon>Eukaryota</taxon>
        <taxon>Fungi</taxon>
        <taxon>Dikarya</taxon>
        <taxon>Ascomycota</taxon>
        <taxon>Pezizomycotina</taxon>
        <taxon>Dothideomycetes</taxon>
        <taxon>Dothideomycetes incertae sedis</taxon>
        <taxon>Botryosphaeriales</taxon>
        <taxon>Botryosphaeriaceae</taxon>
        <taxon>Macrophomina</taxon>
    </lineage>
</organism>
<reference evidence="2 3" key="1">
    <citation type="journal article" date="2021" name="Nat. Commun.">
        <title>Genetic determinants of endophytism in the Arabidopsis root mycobiome.</title>
        <authorList>
            <person name="Mesny F."/>
            <person name="Miyauchi S."/>
            <person name="Thiergart T."/>
            <person name="Pickel B."/>
            <person name="Atanasova L."/>
            <person name="Karlsson M."/>
            <person name="Huettel B."/>
            <person name="Barry K.W."/>
            <person name="Haridas S."/>
            <person name="Chen C."/>
            <person name="Bauer D."/>
            <person name="Andreopoulos W."/>
            <person name="Pangilinan J."/>
            <person name="LaButti K."/>
            <person name="Riley R."/>
            <person name="Lipzen A."/>
            <person name="Clum A."/>
            <person name="Drula E."/>
            <person name="Henrissat B."/>
            <person name="Kohler A."/>
            <person name="Grigoriev I.V."/>
            <person name="Martin F.M."/>
            <person name="Hacquard S."/>
        </authorList>
    </citation>
    <scope>NUCLEOTIDE SEQUENCE [LARGE SCALE GENOMIC DNA]</scope>
    <source>
        <strain evidence="2 3">MPI-SDFR-AT-0080</strain>
    </source>
</reference>
<dbReference type="InterPro" id="IPR051209">
    <property type="entry name" value="FAD-bind_Monooxygenase_sf"/>
</dbReference>
<sequence length="272" mass="31395">MTTLFDPANRHVRVIRIGAGISGLLMAYKIQTRCENVALEIYEKNESVGGTWFENRYPGYVCDVPSHSYVYPWALNLEWPRLLSNSADILQYLNDVADSLDLRPYIRLNHRVAGCWWDEEKGKWKVKVQVVEPKKDRSSPEPAIVVSEFWDEGDVVLHATGFLHRWSYPDIPGLEKFKGRLIHTAGWPDDYKEEEWIGQDVVVIGSGATSVQVIPLMQKHVKHMDVFVRSANWFPLIAGHTGTDRQYDENECENFRNNPEALIKHIKEIEFL</sequence>
<dbReference type="EMBL" id="JAGTJR010000003">
    <property type="protein sequence ID" value="KAH7062705.1"/>
    <property type="molecule type" value="Genomic_DNA"/>
</dbReference>